<evidence type="ECO:0000259" key="9">
    <source>
        <dbReference type="PROSITE" id="PS50109"/>
    </source>
</evidence>
<dbReference type="PROSITE" id="PS51833">
    <property type="entry name" value="HDOD"/>
    <property type="match status" value="1"/>
</dbReference>
<dbReference type="Pfam" id="PF02518">
    <property type="entry name" value="HATPase_c"/>
    <property type="match status" value="1"/>
</dbReference>
<evidence type="ECO:0000256" key="8">
    <source>
        <dbReference type="ARBA" id="ARBA00023012"/>
    </source>
</evidence>
<keyword evidence="3" id="KW-0597">Phosphoprotein</keyword>
<dbReference type="InterPro" id="IPR003594">
    <property type="entry name" value="HATPase_dom"/>
</dbReference>
<dbReference type="Gene3D" id="3.30.565.10">
    <property type="entry name" value="Histidine kinase-like ATPase, C-terminal domain"/>
    <property type="match status" value="1"/>
</dbReference>
<evidence type="ECO:0000256" key="1">
    <source>
        <dbReference type="ARBA" id="ARBA00000085"/>
    </source>
</evidence>
<dbReference type="SMART" id="SM00388">
    <property type="entry name" value="HisKA"/>
    <property type="match status" value="1"/>
</dbReference>
<keyword evidence="6 11" id="KW-0418">Kinase</keyword>
<dbReference type="InterPro" id="IPR036890">
    <property type="entry name" value="HATPase_C_sf"/>
</dbReference>
<dbReference type="SUPFAM" id="SSF47384">
    <property type="entry name" value="Homodimeric domain of signal transducing histidine kinase"/>
    <property type="match status" value="1"/>
</dbReference>
<dbReference type="InterPro" id="IPR003661">
    <property type="entry name" value="HisK_dim/P_dom"/>
</dbReference>
<organism evidence="11 12">
    <name type="scientific">Desulfuromonas acetoxidans (strain DSM 684 / 11070)</name>
    <dbReference type="NCBI Taxonomy" id="281689"/>
    <lineage>
        <taxon>Bacteria</taxon>
        <taxon>Pseudomonadati</taxon>
        <taxon>Thermodesulfobacteriota</taxon>
        <taxon>Desulfuromonadia</taxon>
        <taxon>Desulfuromonadales</taxon>
        <taxon>Desulfuromonadaceae</taxon>
        <taxon>Desulfuromonas</taxon>
    </lineage>
</organism>
<dbReference type="Proteomes" id="UP000005695">
    <property type="component" value="Unassembled WGS sequence"/>
</dbReference>
<dbReference type="PANTHER" id="PTHR43065">
    <property type="entry name" value="SENSOR HISTIDINE KINASE"/>
    <property type="match status" value="1"/>
</dbReference>
<dbReference type="PANTHER" id="PTHR43065:SF10">
    <property type="entry name" value="PEROXIDE STRESS-ACTIVATED HISTIDINE KINASE MAK3"/>
    <property type="match status" value="1"/>
</dbReference>
<name>Q1JWS0_DESA6</name>
<keyword evidence="12" id="KW-1185">Reference proteome</keyword>
<dbReference type="GO" id="GO:0005524">
    <property type="term" value="F:ATP binding"/>
    <property type="evidence" value="ECO:0007669"/>
    <property type="project" value="UniProtKB-KW"/>
</dbReference>
<comment type="catalytic activity">
    <reaction evidence="1">
        <text>ATP + protein L-histidine = ADP + protein N-phospho-L-histidine.</text>
        <dbReference type="EC" id="2.7.13.3"/>
    </reaction>
</comment>
<dbReference type="InterPro" id="IPR036097">
    <property type="entry name" value="HisK_dim/P_sf"/>
</dbReference>
<keyword evidence="7" id="KW-0067">ATP-binding</keyword>
<dbReference type="Pfam" id="PF08668">
    <property type="entry name" value="HDOD"/>
    <property type="match status" value="1"/>
</dbReference>
<dbReference type="InterPro" id="IPR013976">
    <property type="entry name" value="HDOD"/>
</dbReference>
<protein>
    <recommendedName>
        <fullName evidence="2">histidine kinase</fullName>
        <ecNumber evidence="2">2.7.13.3</ecNumber>
    </recommendedName>
</protein>
<proteinExistence type="predicted"/>
<evidence type="ECO:0000256" key="6">
    <source>
        <dbReference type="ARBA" id="ARBA00022777"/>
    </source>
</evidence>
<dbReference type="SUPFAM" id="SSF55874">
    <property type="entry name" value="ATPase domain of HSP90 chaperone/DNA topoisomerase II/histidine kinase"/>
    <property type="match status" value="1"/>
</dbReference>
<dbReference type="PRINTS" id="PR00344">
    <property type="entry name" value="BCTRLSENSOR"/>
</dbReference>
<reference evidence="11" key="2">
    <citation type="submission" date="2006-05" db="EMBL/GenBank/DDBJ databases">
        <title>Sequencing of the draft genome and assembly of Desulfuromonas acetoxidans DSM 684.</title>
        <authorList>
            <consortium name="US DOE Joint Genome Institute (JGI-PGF)"/>
            <person name="Copeland A."/>
            <person name="Lucas S."/>
            <person name="Lapidus A."/>
            <person name="Barry K."/>
            <person name="Detter J.C."/>
            <person name="Glavina del Rio T."/>
            <person name="Hammon N."/>
            <person name="Israni S."/>
            <person name="Dalin E."/>
            <person name="Tice H."/>
            <person name="Bruce D."/>
            <person name="Pitluck S."/>
            <person name="Richardson P."/>
        </authorList>
    </citation>
    <scope>NUCLEOTIDE SEQUENCE [LARGE SCALE GENOMIC DNA]</scope>
    <source>
        <strain evidence="11">DSM 684</strain>
    </source>
</reference>
<evidence type="ECO:0000259" key="10">
    <source>
        <dbReference type="PROSITE" id="PS51833"/>
    </source>
</evidence>
<dbReference type="GO" id="GO:0000155">
    <property type="term" value="F:phosphorelay sensor kinase activity"/>
    <property type="evidence" value="ECO:0007669"/>
    <property type="project" value="InterPro"/>
</dbReference>
<dbReference type="PROSITE" id="PS50109">
    <property type="entry name" value="HIS_KIN"/>
    <property type="match status" value="1"/>
</dbReference>
<evidence type="ECO:0000256" key="7">
    <source>
        <dbReference type="ARBA" id="ARBA00022840"/>
    </source>
</evidence>
<keyword evidence="4" id="KW-0808">Transferase</keyword>
<dbReference type="EC" id="2.7.13.3" evidence="2"/>
<evidence type="ECO:0000256" key="2">
    <source>
        <dbReference type="ARBA" id="ARBA00012438"/>
    </source>
</evidence>
<reference evidence="11" key="1">
    <citation type="submission" date="2006-05" db="EMBL/GenBank/DDBJ databases">
        <title>Annotation of the draft genome assembly of Desulfuromonas acetoxidans DSM 684.</title>
        <authorList>
            <consortium name="US DOE Joint Genome Institute (JGI-ORNL)"/>
            <person name="Larimer F."/>
            <person name="Land M."/>
            <person name="Hauser L."/>
        </authorList>
    </citation>
    <scope>NUCLEOTIDE SEQUENCE [LARGE SCALE GENOMIC DNA]</scope>
    <source>
        <strain evidence="11">DSM 684</strain>
    </source>
</reference>
<evidence type="ECO:0000313" key="11">
    <source>
        <dbReference type="EMBL" id="EAT14724.1"/>
    </source>
</evidence>
<dbReference type="CDD" id="cd00082">
    <property type="entry name" value="HisKA"/>
    <property type="match status" value="1"/>
</dbReference>
<gene>
    <name evidence="11" type="ORF">Dace_0689</name>
</gene>
<comment type="caution">
    <text evidence="11">The sequence shown here is derived from an EMBL/GenBank/DDBJ whole genome shotgun (WGS) entry which is preliminary data.</text>
</comment>
<feature type="domain" description="Histidine kinase" evidence="9">
    <location>
        <begin position="485"/>
        <end position="699"/>
    </location>
</feature>
<dbReference type="OrthoDB" id="9797768at2"/>
<keyword evidence="5" id="KW-0547">Nucleotide-binding</keyword>
<sequence length="708" mass="79161">MIDSTPESPAIGSRVLTIPHILLKVIRLFEQPDIDFDSLADTIRQDPVITARIIKLANSVYFRQWSEVTQLKQLLVVLGLDTVRQITLLSATEQIFSQVEPQLSRPVAIMWYRSLFCAQLSAELADLIGHTPKEEAYLTGLLHRLGQLSLLCGHPQQYQEQIDITHPLEQVETLERHLFQTTSTAWVSQEMRQWPLHSFMCDAVAFQTLPVEQLTDATPLVRLQALGRLLCDTTEDNLGVARAANLLFGLNADVVQQLRQRVKEKTDAMVHSLTGVETGDGADGAECFISSHDHFQQLLRQQVQQHSVTNVLNSGTAPENKSAAFTRLRRDLHLLFGLDHLCLLKAEGDHLQGYDDRGCNPQLASITLPLDNSTSLAVQTFHHGETLSSLGLSHQSWSVADHQLHHLMDAKALCFIPLPHRSQPAFIAVVRITQAQWQDLQSRKSFLATAAQSAGESLLQIQSHTQQAQQQRQMEEEERHLQLRSAAHEINNPLSIINNYLFMLSQKLDDDPDATAQMTIIQEEMARVGTLVSGLKHLMAPEQTPETSDVVDVTELIEKLHVLLTQSMYKPRQQTLHLELDRSLPPVQCCDSSLKQILVNLLKNAAEALPPEGEVWLTTRDNLHKNGQHFFEIDLRDNGPGLPDEVFSQLFQPVASSKQGHSGLGLSIVKKLVDHLKGEISCSTSASGTRFQLLIPRALPERSEQSHA</sequence>
<dbReference type="Gene3D" id="1.10.287.130">
    <property type="match status" value="1"/>
</dbReference>
<dbReference type="InterPro" id="IPR004358">
    <property type="entry name" value="Sig_transdc_His_kin-like_C"/>
</dbReference>
<keyword evidence="8" id="KW-0902">Two-component regulatory system</keyword>
<dbReference type="InterPro" id="IPR005467">
    <property type="entry name" value="His_kinase_dom"/>
</dbReference>
<dbReference type="EMBL" id="AAEW02000019">
    <property type="protein sequence ID" value="EAT14724.1"/>
    <property type="molecule type" value="Genomic_DNA"/>
</dbReference>
<evidence type="ECO:0000256" key="3">
    <source>
        <dbReference type="ARBA" id="ARBA00022553"/>
    </source>
</evidence>
<dbReference type="AlphaFoldDB" id="Q1JWS0"/>
<evidence type="ECO:0000256" key="4">
    <source>
        <dbReference type="ARBA" id="ARBA00022679"/>
    </source>
</evidence>
<dbReference type="Gene3D" id="1.10.3210.10">
    <property type="entry name" value="Hypothetical protein af1432"/>
    <property type="match status" value="1"/>
</dbReference>
<evidence type="ECO:0000313" key="12">
    <source>
        <dbReference type="Proteomes" id="UP000005695"/>
    </source>
</evidence>
<feature type="domain" description="HDOD" evidence="10">
    <location>
        <begin position="15"/>
        <end position="210"/>
    </location>
</feature>
<dbReference type="SUPFAM" id="SSF109604">
    <property type="entry name" value="HD-domain/PDEase-like"/>
    <property type="match status" value="1"/>
</dbReference>
<evidence type="ECO:0000256" key="5">
    <source>
        <dbReference type="ARBA" id="ARBA00022741"/>
    </source>
</evidence>
<dbReference type="SMART" id="SM00387">
    <property type="entry name" value="HATPase_c"/>
    <property type="match status" value="1"/>
</dbReference>
<dbReference type="RefSeq" id="WP_006002263.1">
    <property type="nucleotide sequence ID" value="NZ_AAEW02000019.1"/>
</dbReference>
<accession>Q1JWS0</accession>